<dbReference type="Proteomes" id="UP000615446">
    <property type="component" value="Unassembled WGS sequence"/>
</dbReference>
<dbReference type="OrthoDB" id="2143914at2759"/>
<sequence>MGKPRKRQQKIKIGVIDNEIKNAMNEYKNERNCYVMISKKLGKEFTPKQIRQRWLSHLDPSICHEELNDDERSYITKWVKEHKSENSSDKICWTKLISEMHDEFGKLRSENKVKNFYYLKERQRRFTTFKR</sequence>
<dbReference type="AlphaFoldDB" id="A0A2Z6SDC6"/>
<name>A0A2Z6SDC6_9GLOM</name>
<gene>
    <name evidence="2" type="ORF">RCL2_002998700</name>
    <name evidence="1" type="ORF">RclHR1_04840012</name>
</gene>
<evidence type="ECO:0008006" key="4">
    <source>
        <dbReference type="Google" id="ProtNLM"/>
    </source>
</evidence>
<comment type="caution">
    <text evidence="1">The sequence shown here is derived from an EMBL/GenBank/DDBJ whole genome shotgun (WGS) entry which is preliminary data.</text>
</comment>
<dbReference type="InterPro" id="IPR009057">
    <property type="entry name" value="Homeodomain-like_sf"/>
</dbReference>
<organism evidence="1 3">
    <name type="scientific">Rhizophagus clarus</name>
    <dbReference type="NCBI Taxonomy" id="94130"/>
    <lineage>
        <taxon>Eukaryota</taxon>
        <taxon>Fungi</taxon>
        <taxon>Fungi incertae sedis</taxon>
        <taxon>Mucoromycota</taxon>
        <taxon>Glomeromycotina</taxon>
        <taxon>Glomeromycetes</taxon>
        <taxon>Glomerales</taxon>
        <taxon>Glomeraceae</taxon>
        <taxon>Rhizophagus</taxon>
    </lineage>
</organism>
<dbReference type="Proteomes" id="UP000247702">
    <property type="component" value="Unassembled WGS sequence"/>
</dbReference>
<proteinExistence type="predicted"/>
<keyword evidence="3" id="KW-1185">Reference proteome</keyword>
<protein>
    <recommendedName>
        <fullName evidence="4">HTH myb-type domain-containing protein</fullName>
    </recommendedName>
</protein>
<reference evidence="1 3" key="1">
    <citation type="submission" date="2017-11" db="EMBL/GenBank/DDBJ databases">
        <title>The genome of Rhizophagus clarus HR1 reveals common genetic basis of auxotrophy among arbuscular mycorrhizal fungi.</title>
        <authorList>
            <person name="Kobayashi Y."/>
        </authorList>
    </citation>
    <scope>NUCLEOTIDE SEQUENCE [LARGE SCALE GENOMIC DNA]</scope>
    <source>
        <strain evidence="1 3">HR1</strain>
    </source>
</reference>
<reference evidence="2" key="2">
    <citation type="submission" date="2019-10" db="EMBL/GenBank/DDBJ databases">
        <title>Conservation and host-specific expression of non-tandemly repeated heterogenous ribosome RNA gene in arbuscular mycorrhizal fungi.</title>
        <authorList>
            <person name="Maeda T."/>
            <person name="Kobayashi Y."/>
            <person name="Nakagawa T."/>
            <person name="Ezawa T."/>
            <person name="Yamaguchi K."/>
            <person name="Bino T."/>
            <person name="Nishimoto Y."/>
            <person name="Shigenobu S."/>
            <person name="Kawaguchi M."/>
        </authorList>
    </citation>
    <scope>NUCLEOTIDE SEQUENCE</scope>
    <source>
        <strain evidence="2">HR1</strain>
    </source>
</reference>
<dbReference type="SUPFAM" id="SSF46689">
    <property type="entry name" value="Homeodomain-like"/>
    <property type="match status" value="2"/>
</dbReference>
<evidence type="ECO:0000313" key="3">
    <source>
        <dbReference type="Proteomes" id="UP000247702"/>
    </source>
</evidence>
<dbReference type="EMBL" id="BEXD01003853">
    <property type="protein sequence ID" value="GBC02829.1"/>
    <property type="molecule type" value="Genomic_DNA"/>
</dbReference>
<dbReference type="Gene3D" id="1.10.10.60">
    <property type="entry name" value="Homeodomain-like"/>
    <property type="match status" value="1"/>
</dbReference>
<dbReference type="EMBL" id="BLAL01000324">
    <property type="protein sequence ID" value="GET03658.1"/>
    <property type="molecule type" value="Genomic_DNA"/>
</dbReference>
<evidence type="ECO:0000313" key="1">
    <source>
        <dbReference type="EMBL" id="GBC02829.1"/>
    </source>
</evidence>
<accession>A0A2Z6SDC6</accession>
<evidence type="ECO:0000313" key="2">
    <source>
        <dbReference type="EMBL" id="GET03658.1"/>
    </source>
</evidence>